<evidence type="ECO:0000313" key="13">
    <source>
        <dbReference type="Proteomes" id="UP001152604"/>
    </source>
</evidence>
<dbReference type="SUPFAM" id="SSF82861">
    <property type="entry name" value="Mechanosensitive channel protein MscS (YggB), transmembrane region"/>
    <property type="match status" value="1"/>
</dbReference>
<comment type="subcellular location">
    <subcellularLocation>
        <location evidence="1">Cell membrane</location>
        <topology evidence="1">Multi-pass membrane protein</topology>
    </subcellularLocation>
</comment>
<dbReference type="InterPro" id="IPR049278">
    <property type="entry name" value="MS_channel_C"/>
</dbReference>
<evidence type="ECO:0000259" key="10">
    <source>
        <dbReference type="Pfam" id="PF21082"/>
    </source>
</evidence>
<dbReference type="SUPFAM" id="SSF82689">
    <property type="entry name" value="Mechanosensitive channel protein MscS (YggB), C-terminal domain"/>
    <property type="match status" value="1"/>
</dbReference>
<dbReference type="PANTHER" id="PTHR30460">
    <property type="entry name" value="MODERATE CONDUCTANCE MECHANOSENSITIVE CHANNEL YBIO"/>
    <property type="match status" value="1"/>
</dbReference>
<dbReference type="Gene3D" id="3.30.70.100">
    <property type="match status" value="1"/>
</dbReference>
<feature type="signal peptide" evidence="8">
    <location>
        <begin position="1"/>
        <end position="38"/>
    </location>
</feature>
<evidence type="ECO:0000256" key="4">
    <source>
        <dbReference type="ARBA" id="ARBA00022692"/>
    </source>
</evidence>
<feature type="chain" id="PRO_5047514167" evidence="8">
    <location>
        <begin position="39"/>
        <end position="720"/>
    </location>
</feature>
<keyword evidence="3" id="KW-1003">Cell membrane</keyword>
<name>A0ABM9E0S2_9HYPH</name>
<feature type="transmembrane region" description="Helical" evidence="7">
    <location>
        <begin position="262"/>
        <end position="279"/>
    </location>
</feature>
<feature type="transmembrane region" description="Helical" evidence="7">
    <location>
        <begin position="505"/>
        <end position="527"/>
    </location>
</feature>
<keyword evidence="13" id="KW-1185">Reference proteome</keyword>
<dbReference type="Pfam" id="PF21082">
    <property type="entry name" value="MS_channel_3rd"/>
    <property type="match status" value="1"/>
</dbReference>
<feature type="domain" description="Mechanosensitive ion channel MscS" evidence="9">
    <location>
        <begin position="525"/>
        <end position="590"/>
    </location>
</feature>
<feature type="transmembrane region" description="Helical" evidence="7">
    <location>
        <begin position="321"/>
        <end position="341"/>
    </location>
</feature>
<dbReference type="EMBL" id="CAKXZS010000023">
    <property type="protein sequence ID" value="CAH2402078.1"/>
    <property type="molecule type" value="Genomic_DNA"/>
</dbReference>
<proteinExistence type="inferred from homology"/>
<dbReference type="RefSeq" id="WP_254026130.1">
    <property type="nucleotide sequence ID" value="NZ_CAKXZS010000023.1"/>
</dbReference>
<dbReference type="InterPro" id="IPR010920">
    <property type="entry name" value="LSM_dom_sf"/>
</dbReference>
<feature type="transmembrane region" description="Helical" evidence="7">
    <location>
        <begin position="347"/>
        <end position="371"/>
    </location>
</feature>
<evidence type="ECO:0000259" key="11">
    <source>
        <dbReference type="Pfam" id="PF21088"/>
    </source>
</evidence>
<organism evidence="12 13">
    <name type="scientific">Mesorhizobium ventifaucium</name>
    <dbReference type="NCBI Taxonomy" id="666020"/>
    <lineage>
        <taxon>Bacteria</taxon>
        <taxon>Pseudomonadati</taxon>
        <taxon>Pseudomonadota</taxon>
        <taxon>Alphaproteobacteria</taxon>
        <taxon>Hyphomicrobiales</taxon>
        <taxon>Phyllobacteriaceae</taxon>
        <taxon>Mesorhizobium</taxon>
    </lineage>
</organism>
<dbReference type="PANTHER" id="PTHR30460:SF0">
    <property type="entry name" value="MODERATE CONDUCTANCE MECHANOSENSITIVE CHANNEL YBIO"/>
    <property type="match status" value="1"/>
</dbReference>
<dbReference type="Pfam" id="PF00924">
    <property type="entry name" value="MS_channel_2nd"/>
    <property type="match status" value="1"/>
</dbReference>
<feature type="transmembrane region" description="Helical" evidence="7">
    <location>
        <begin position="178"/>
        <end position="201"/>
    </location>
</feature>
<accession>A0ABM9E0S2</accession>
<keyword evidence="6 7" id="KW-0472">Membrane</keyword>
<evidence type="ECO:0000259" key="9">
    <source>
        <dbReference type="Pfam" id="PF00924"/>
    </source>
</evidence>
<protein>
    <submittedName>
        <fullName evidence="12">Mechanosensitive ion channel MscS</fullName>
    </submittedName>
</protein>
<dbReference type="Gene3D" id="1.10.287.1260">
    <property type="match status" value="1"/>
</dbReference>
<feature type="transmembrane region" description="Helical" evidence="7">
    <location>
        <begin position="291"/>
        <end position="309"/>
    </location>
</feature>
<dbReference type="InterPro" id="IPR049142">
    <property type="entry name" value="MS_channel_1st"/>
</dbReference>
<dbReference type="SUPFAM" id="SSF50182">
    <property type="entry name" value="Sm-like ribonucleoproteins"/>
    <property type="match status" value="1"/>
</dbReference>
<feature type="transmembrane region" description="Helical" evidence="7">
    <location>
        <begin position="428"/>
        <end position="446"/>
    </location>
</feature>
<sequence length="720" mass="78054">MRAIEIFRQKSPFLAVCVMAALALVWLAAIGSASMAQAQQTSAAPVADEKFQAFIKMLDDPDIRARLDAMAVPPADRPGAPAASQMAVWDSIIRNHLVALRNAFPRIPGEAANAVRIVKSEINNRGFATILSLFAVLLALGFGAEWLFKRAIGGAQQPRSGQPAVASATRNGNRAARLLAELAPLVVFSLVSAGVFLAFHWPALLRVVILTYLVAFIVLRVVMAIGRILLAPHSGAIPAGQEKPLRLVPASDAEAHFWYRRLAVFTGYLMAGWATVSLLPHLGFSPDATRLIAYLLGIGLLVLAVEMVWRRPGRPATAQRISTREWLLTIYLVLLWGLWVADLDGALWLGIYALLLPKALTIAGHVAEALVVRPDNATSANSVRTVLINRGVRALVILLAVLWLSLVWRLDPGAMAEGNTTINRIVRGLFHGVLILLVADLIWQLAKAYIGRTLELAAVDDTVSAEEAARRSRLRTLLPIFRNMLAVLLATVAVLMVLSGLGVQIAPLIAGAGIFGVAIGFGSQTLVKDVLSGVFYMLDDAFRVGEYIESGSYKGTVESFSLRSVKLRHHRGPVFTVPFGDLGAVQNMSRDWVIDKFRIRVSFDTDLRKVKKLLKGIGAELLADPELAPQIIETVKMKGVEQFGDFGIELSFAFMTKPGHQFVVRRRAYTMIQQAFAENGIHFAQPTVQVGTDEKQAAAAAANVISLAQQKAAQPAVQGE</sequence>
<dbReference type="InterPro" id="IPR011066">
    <property type="entry name" value="MscS_channel_C_sf"/>
</dbReference>
<comment type="similarity">
    <text evidence="2">Belongs to the MscS (TC 1.A.23) family.</text>
</comment>
<dbReference type="InterPro" id="IPR011014">
    <property type="entry name" value="MscS_channel_TM-2"/>
</dbReference>
<dbReference type="InterPro" id="IPR045276">
    <property type="entry name" value="YbiO_bact"/>
</dbReference>
<evidence type="ECO:0000256" key="2">
    <source>
        <dbReference type="ARBA" id="ARBA00008017"/>
    </source>
</evidence>
<keyword evidence="5 7" id="KW-1133">Transmembrane helix</keyword>
<evidence type="ECO:0000256" key="7">
    <source>
        <dbReference type="SAM" id="Phobius"/>
    </source>
</evidence>
<dbReference type="InterPro" id="IPR006685">
    <property type="entry name" value="MscS_channel_2nd"/>
</dbReference>
<feature type="domain" description="Mechanosensitive ion channel transmembrane helices 2/3" evidence="11">
    <location>
        <begin position="483"/>
        <end position="524"/>
    </location>
</feature>
<dbReference type="Proteomes" id="UP001152604">
    <property type="component" value="Unassembled WGS sequence"/>
</dbReference>
<evidence type="ECO:0000256" key="5">
    <source>
        <dbReference type="ARBA" id="ARBA00022989"/>
    </source>
</evidence>
<evidence type="ECO:0000313" key="12">
    <source>
        <dbReference type="EMBL" id="CAH2402078.1"/>
    </source>
</evidence>
<dbReference type="InterPro" id="IPR023408">
    <property type="entry name" value="MscS_beta-dom_sf"/>
</dbReference>
<keyword evidence="8" id="KW-0732">Signal</keyword>
<keyword evidence="4 7" id="KW-0812">Transmembrane</keyword>
<feature type="transmembrane region" description="Helical" evidence="7">
    <location>
        <begin position="207"/>
        <end position="230"/>
    </location>
</feature>
<feature type="domain" description="Mechanosensitive ion channel MscS C-terminal" evidence="10">
    <location>
        <begin position="596"/>
        <end position="683"/>
    </location>
</feature>
<dbReference type="Pfam" id="PF21088">
    <property type="entry name" value="MS_channel_1st"/>
    <property type="match status" value="1"/>
</dbReference>
<feature type="transmembrane region" description="Helical" evidence="7">
    <location>
        <begin position="391"/>
        <end position="408"/>
    </location>
</feature>
<feature type="transmembrane region" description="Helical" evidence="7">
    <location>
        <begin position="480"/>
        <end position="499"/>
    </location>
</feature>
<feature type="transmembrane region" description="Helical" evidence="7">
    <location>
        <begin position="126"/>
        <end position="148"/>
    </location>
</feature>
<evidence type="ECO:0000256" key="3">
    <source>
        <dbReference type="ARBA" id="ARBA00022475"/>
    </source>
</evidence>
<evidence type="ECO:0000256" key="1">
    <source>
        <dbReference type="ARBA" id="ARBA00004651"/>
    </source>
</evidence>
<comment type="caution">
    <text evidence="12">The sequence shown here is derived from an EMBL/GenBank/DDBJ whole genome shotgun (WGS) entry which is preliminary data.</text>
</comment>
<gene>
    <name evidence="12" type="ORF">MES4922_30452</name>
</gene>
<evidence type="ECO:0000256" key="6">
    <source>
        <dbReference type="ARBA" id="ARBA00023136"/>
    </source>
</evidence>
<reference evidence="12" key="1">
    <citation type="submission" date="2022-03" db="EMBL/GenBank/DDBJ databases">
        <authorList>
            <person name="Brunel B."/>
        </authorList>
    </citation>
    <scope>NUCLEOTIDE SEQUENCE</scope>
    <source>
        <strain evidence="12">STM4922sample</strain>
    </source>
</reference>
<evidence type="ECO:0000256" key="8">
    <source>
        <dbReference type="SAM" id="SignalP"/>
    </source>
</evidence>
<dbReference type="Gene3D" id="2.30.30.60">
    <property type="match status" value="1"/>
</dbReference>